<dbReference type="Proteomes" id="UP000029453">
    <property type="component" value="Unassembled WGS sequence"/>
</dbReference>
<dbReference type="EMBL" id="BALG01000142">
    <property type="protein sequence ID" value="GAC42813.1"/>
    <property type="molecule type" value="Genomic_DNA"/>
</dbReference>
<protein>
    <submittedName>
        <fullName evidence="1">Uncharacterized protein</fullName>
    </submittedName>
</protein>
<comment type="caution">
    <text evidence="1">The sequence shown here is derived from an EMBL/GenBank/DDBJ whole genome shotgun (WGS) entry which is preliminary data.</text>
</comment>
<accession>M9M5Y1</accession>
<feature type="non-terminal residue" evidence="1">
    <location>
        <position position="1"/>
    </location>
</feature>
<keyword evidence="2" id="KW-1185">Reference proteome</keyword>
<evidence type="ECO:0000313" key="2">
    <source>
        <dbReference type="Proteomes" id="UP000029453"/>
    </source>
</evidence>
<organism evidence="1 2">
    <name type="scientific">Paenibacillus popilliae ATCC 14706</name>
    <dbReference type="NCBI Taxonomy" id="1212764"/>
    <lineage>
        <taxon>Bacteria</taxon>
        <taxon>Bacillati</taxon>
        <taxon>Bacillota</taxon>
        <taxon>Bacilli</taxon>
        <taxon>Bacillales</taxon>
        <taxon>Paenibacillaceae</taxon>
        <taxon>Paenibacillus</taxon>
    </lineage>
</organism>
<evidence type="ECO:0000313" key="1">
    <source>
        <dbReference type="EMBL" id="GAC42813.1"/>
    </source>
</evidence>
<reference evidence="1 2" key="1">
    <citation type="submission" date="2012-10" db="EMBL/GenBank/DDBJ databases">
        <title>Draft Genome Sequence of Paenibacillus popilliae ATCC 14706T.</title>
        <authorList>
            <person name="Iiyama K."/>
            <person name="Mori K."/>
            <person name="Mon H."/>
            <person name="Chieda Y."/>
            <person name="Lee J.M."/>
            <person name="Kusakabe T."/>
            <person name="Tashiro K."/>
            <person name="Asano S."/>
            <person name="Yasunaga-Aoki C."/>
            <person name="Shimizu S."/>
        </authorList>
    </citation>
    <scope>NUCLEOTIDE SEQUENCE [LARGE SCALE GENOMIC DNA]</scope>
    <source>
        <strain evidence="1 2">ATCC 14706</strain>
    </source>
</reference>
<name>M9M5Y1_PAEPP</name>
<gene>
    <name evidence="1" type="ORF">PPOP_2173</name>
</gene>
<dbReference type="AlphaFoldDB" id="M9M5Y1"/>
<proteinExistence type="predicted"/>
<sequence length="33" mass="3974">HDVIRMRQLFTYRSVMLRAYGLYDTERLAVVCP</sequence>